<dbReference type="PANTHER" id="PTHR11266:SF80">
    <property type="entry name" value="PEROXISOMAL MEMBRANE PROTEIN 2"/>
    <property type="match status" value="1"/>
</dbReference>
<keyword evidence="5 6" id="KW-0472">Membrane</keyword>
<comment type="similarity">
    <text evidence="2 6">Belongs to the peroxisomal membrane protein PXMP2/4 family.</text>
</comment>
<evidence type="ECO:0000256" key="2">
    <source>
        <dbReference type="ARBA" id="ARBA00006824"/>
    </source>
</evidence>
<reference evidence="8 9" key="1">
    <citation type="submission" date="2021-11" db="EMBL/GenBank/DDBJ databases">
        <title>Black yeast isolated from Biological Soil Crust.</title>
        <authorList>
            <person name="Kurbessoian T."/>
        </authorList>
    </citation>
    <scope>NUCLEOTIDE SEQUENCE [LARGE SCALE GENOMIC DNA]</scope>
    <source>
        <strain evidence="8 9">CCFEE 5522</strain>
    </source>
</reference>
<feature type="compositionally biased region" description="Polar residues" evidence="7">
    <location>
        <begin position="98"/>
        <end position="109"/>
    </location>
</feature>
<evidence type="ECO:0000256" key="5">
    <source>
        <dbReference type="ARBA" id="ARBA00023136"/>
    </source>
</evidence>
<comment type="subcellular location">
    <subcellularLocation>
        <location evidence="1">Membrane</location>
        <topology evidence="1">Multi-pass membrane protein</topology>
    </subcellularLocation>
</comment>
<comment type="caution">
    <text evidence="6">Lacks conserved residue(s) required for the propagation of feature annotation.</text>
</comment>
<dbReference type="AlphaFoldDB" id="A0AAV9JYS4"/>
<dbReference type="GO" id="GO:0005778">
    <property type="term" value="C:peroxisomal membrane"/>
    <property type="evidence" value="ECO:0007669"/>
    <property type="project" value="TreeGrafter"/>
</dbReference>
<dbReference type="Pfam" id="PF04117">
    <property type="entry name" value="Mpv17_PMP22"/>
    <property type="match status" value="1"/>
</dbReference>
<evidence type="ECO:0000256" key="3">
    <source>
        <dbReference type="ARBA" id="ARBA00022692"/>
    </source>
</evidence>
<accession>A0AAV9JYS4</accession>
<evidence type="ECO:0008006" key="10">
    <source>
        <dbReference type="Google" id="ProtNLM"/>
    </source>
</evidence>
<dbReference type="Proteomes" id="UP001324427">
    <property type="component" value="Unassembled WGS sequence"/>
</dbReference>
<evidence type="ECO:0000256" key="6">
    <source>
        <dbReference type="RuleBase" id="RU363053"/>
    </source>
</evidence>
<comment type="caution">
    <text evidence="8">The sequence shown here is derived from an EMBL/GenBank/DDBJ whole genome shotgun (WGS) entry which is preliminary data.</text>
</comment>
<keyword evidence="3 6" id="KW-0812">Transmembrane</keyword>
<dbReference type="InterPro" id="IPR007248">
    <property type="entry name" value="Mpv17_PMP22"/>
</dbReference>
<name>A0AAV9JYS4_9PEZI</name>
<proteinExistence type="inferred from homology"/>
<keyword evidence="9" id="KW-1185">Reference proteome</keyword>
<evidence type="ECO:0000256" key="7">
    <source>
        <dbReference type="SAM" id="MobiDB-lite"/>
    </source>
</evidence>
<sequence length="225" mass="24525">MDSPIVKATLQAGALSGLSNIFGQLILCYRANTPYTIDPTQLAHFIIFSLLACPPNYIWQRWLETKFPGYTNKLSTTKLEKSVDDAFSSSRTGTFTNADGTVNKRTTSSDPDKGGAVPSNSVTTKKKLNLANTAIKFSLDQTIGAAANTVLFIAGIALLRGHTLPSIEQDVRTKFWPMIFAGQKLWPAVSVLSFTVVPFEHRTLFGSIVGLFWGIYLSLVSSGKK</sequence>
<protein>
    <recommendedName>
        <fullName evidence="10">Integral membrane protein, Mpv17/PMP22 family</fullName>
    </recommendedName>
</protein>
<gene>
    <name evidence="8" type="ORF">LTR36_000312</name>
</gene>
<organism evidence="8 9">
    <name type="scientific">Oleoguttula mirabilis</name>
    <dbReference type="NCBI Taxonomy" id="1507867"/>
    <lineage>
        <taxon>Eukaryota</taxon>
        <taxon>Fungi</taxon>
        <taxon>Dikarya</taxon>
        <taxon>Ascomycota</taxon>
        <taxon>Pezizomycotina</taxon>
        <taxon>Dothideomycetes</taxon>
        <taxon>Dothideomycetidae</taxon>
        <taxon>Mycosphaerellales</taxon>
        <taxon>Teratosphaeriaceae</taxon>
        <taxon>Oleoguttula</taxon>
    </lineage>
</organism>
<keyword evidence="4 6" id="KW-1133">Transmembrane helix</keyword>
<evidence type="ECO:0000256" key="4">
    <source>
        <dbReference type="ARBA" id="ARBA00022989"/>
    </source>
</evidence>
<evidence type="ECO:0000256" key="1">
    <source>
        <dbReference type="ARBA" id="ARBA00004141"/>
    </source>
</evidence>
<feature type="transmembrane region" description="Helical" evidence="6">
    <location>
        <begin position="203"/>
        <end position="220"/>
    </location>
</feature>
<dbReference type="PANTHER" id="PTHR11266">
    <property type="entry name" value="PEROXISOMAL MEMBRANE PROTEIN 2, PXMP2 MPV17"/>
    <property type="match status" value="1"/>
</dbReference>
<evidence type="ECO:0000313" key="9">
    <source>
        <dbReference type="Proteomes" id="UP001324427"/>
    </source>
</evidence>
<feature type="region of interest" description="Disordered" evidence="7">
    <location>
        <begin position="98"/>
        <end position="120"/>
    </location>
</feature>
<evidence type="ECO:0000313" key="8">
    <source>
        <dbReference type="EMBL" id="KAK4550733.1"/>
    </source>
</evidence>
<dbReference type="EMBL" id="JAVFHQ010000001">
    <property type="protein sequence ID" value="KAK4550733.1"/>
    <property type="molecule type" value="Genomic_DNA"/>
</dbReference>